<reference evidence="1 2" key="1">
    <citation type="submission" date="2016-05" db="EMBL/GenBank/DDBJ databases">
        <title>Genomic Taxonomy of the Vibrionaceae.</title>
        <authorList>
            <person name="Gomez-Gil B."/>
            <person name="Enciso-Ibarra J."/>
        </authorList>
    </citation>
    <scope>NUCLEOTIDE SEQUENCE [LARGE SCALE GENOMIC DNA]</scope>
    <source>
        <strain evidence="1 2">CAIM 1920</strain>
    </source>
</reference>
<dbReference type="STRING" id="1080227.A8L45_08045"/>
<organism evidence="1 2">
    <name type="scientific">Veronia pacifica</name>
    <dbReference type="NCBI Taxonomy" id="1080227"/>
    <lineage>
        <taxon>Bacteria</taxon>
        <taxon>Pseudomonadati</taxon>
        <taxon>Pseudomonadota</taxon>
        <taxon>Gammaproteobacteria</taxon>
        <taxon>Vibrionales</taxon>
        <taxon>Vibrionaceae</taxon>
        <taxon>Veronia</taxon>
    </lineage>
</organism>
<dbReference type="AlphaFoldDB" id="A0A1C3EL68"/>
<dbReference type="Proteomes" id="UP000094936">
    <property type="component" value="Unassembled WGS sequence"/>
</dbReference>
<sequence length="127" mass="14045">MSNLEATLAMQLLVVGVPEPEREYRFHPIRRWRFDFAWPDRLLAVEVEGGGWSGGRHTRCKGFASDMVKYSEAMRLGWTVYRCDGGLIQSGEAITAIETILARLPIAHTASRLRTNPDAPASQGGSG</sequence>
<comment type="caution">
    <text evidence="1">The sequence shown here is derived from an EMBL/GenBank/DDBJ whole genome shotgun (WGS) entry which is preliminary data.</text>
</comment>
<keyword evidence="2" id="KW-1185">Reference proteome</keyword>
<evidence type="ECO:0000313" key="1">
    <source>
        <dbReference type="EMBL" id="ODA33987.1"/>
    </source>
</evidence>
<name>A0A1C3EL68_9GAMM</name>
<evidence type="ECO:0008006" key="3">
    <source>
        <dbReference type="Google" id="ProtNLM"/>
    </source>
</evidence>
<dbReference type="EMBL" id="LYBM01000011">
    <property type="protein sequence ID" value="ODA33987.1"/>
    <property type="molecule type" value="Genomic_DNA"/>
</dbReference>
<accession>A0A1C3EL68</accession>
<gene>
    <name evidence="1" type="ORF">A8L45_08045</name>
</gene>
<proteinExistence type="predicted"/>
<evidence type="ECO:0000313" key="2">
    <source>
        <dbReference type="Proteomes" id="UP000094936"/>
    </source>
</evidence>
<protein>
    <recommendedName>
        <fullName evidence="3">DUF559 domain-containing protein</fullName>
    </recommendedName>
</protein>
<dbReference type="Gene3D" id="3.40.960.10">
    <property type="entry name" value="VSR Endonuclease"/>
    <property type="match status" value="1"/>
</dbReference>